<dbReference type="EMBL" id="CP001678">
    <property type="protein sequence ID" value="ACT59014.1"/>
    <property type="molecule type" value="Genomic_DNA"/>
</dbReference>
<dbReference type="InterPro" id="IPR010775">
    <property type="entry name" value="DUF1365"/>
</dbReference>
<dbReference type="STRING" id="582402.Hbal_1322"/>
<dbReference type="eggNOG" id="COG3496">
    <property type="taxonomic scope" value="Bacteria"/>
</dbReference>
<dbReference type="HOGENOM" id="CLU_065913_1_0_5"/>
<evidence type="ECO:0008006" key="3">
    <source>
        <dbReference type="Google" id="ProtNLM"/>
    </source>
</evidence>
<protein>
    <recommendedName>
        <fullName evidence="3">Cyclopropane-fatty-acyl-phospholipid synthase</fullName>
    </recommendedName>
</protein>
<dbReference type="PANTHER" id="PTHR33973">
    <property type="entry name" value="OS07G0153300 PROTEIN"/>
    <property type="match status" value="1"/>
</dbReference>
<dbReference type="Proteomes" id="UP000002745">
    <property type="component" value="Chromosome"/>
</dbReference>
<dbReference type="PANTHER" id="PTHR33973:SF4">
    <property type="entry name" value="OS07G0153300 PROTEIN"/>
    <property type="match status" value="1"/>
</dbReference>
<reference evidence="2" key="1">
    <citation type="journal article" date="2011" name="J. Bacteriol.">
        <title>Genome sequences of eight morphologically diverse alphaproteobacteria.</title>
        <authorList>
            <consortium name="US DOE Joint Genome Institute"/>
            <person name="Brown P.J."/>
            <person name="Kysela D.T."/>
            <person name="Buechlein A."/>
            <person name="Hemmerich C."/>
            <person name="Brun Y.V."/>
        </authorList>
    </citation>
    <scope>NUCLEOTIDE SEQUENCE [LARGE SCALE GENOMIC DNA]</scope>
    <source>
        <strain evidence="2">ATCC 49814 / DSM 5838 / IFAM 1418</strain>
    </source>
</reference>
<organism evidence="1 2">
    <name type="scientific">Hirschia baltica (strain ATCC 49814 / DSM 5838 / IFAM 1418)</name>
    <dbReference type="NCBI Taxonomy" id="582402"/>
    <lineage>
        <taxon>Bacteria</taxon>
        <taxon>Pseudomonadati</taxon>
        <taxon>Pseudomonadota</taxon>
        <taxon>Alphaproteobacteria</taxon>
        <taxon>Hyphomonadales</taxon>
        <taxon>Hyphomonadaceae</taxon>
        <taxon>Hirschia</taxon>
    </lineage>
</organism>
<dbReference type="Pfam" id="PF07103">
    <property type="entry name" value="DUF1365"/>
    <property type="match status" value="1"/>
</dbReference>
<evidence type="ECO:0000313" key="2">
    <source>
        <dbReference type="Proteomes" id="UP000002745"/>
    </source>
</evidence>
<evidence type="ECO:0000313" key="1">
    <source>
        <dbReference type="EMBL" id="ACT59014.1"/>
    </source>
</evidence>
<gene>
    <name evidence="1" type="ordered locus">Hbal_1322</name>
</gene>
<dbReference type="KEGG" id="hba:Hbal_1322"/>
<name>C6XIR9_HIRBI</name>
<sequence length="261" mass="29588">MQVAPNISERSAKLLKANVFHSRNGKVKNAFNYKADYVLFPISKAEPKLPYGLTRNKFGIWAINDVDVANAKSTLYDYSQSLIKTCSIPVKAAAIVELLTMPAFLGYSFNPISFWLFKDSEKNLRAIVVEVTNVGRDRHSYLCKMPDFAPIKSTDKITTDKRLHVSPFQTLDGNYRFHFDVTSDYFSVRIQYETPNEDGLTATLQGEFLALKTRTILSSCLRLPLGALRVMSLILWQAIKLKIKGAKFRRRPSPPTQELSQ</sequence>
<dbReference type="RefSeq" id="WP_015827164.1">
    <property type="nucleotide sequence ID" value="NC_012982.1"/>
</dbReference>
<accession>C6XIR9</accession>
<keyword evidence="2" id="KW-1185">Reference proteome</keyword>
<proteinExistence type="predicted"/>
<dbReference type="AlphaFoldDB" id="C6XIR9"/>